<accession>W0I4A5</accession>
<sequence length="240" mass="26817">MKLTRKVIVFLIVITAVVGCIGENNSKSPPLTSQSSQTFSVSVSRNETYKTAYFTVFLYYPGEVKYTSYELKNTGILFKFEQLSGSNSLKLTKIRQLVKFPNGYEDKVQVVVISNGTIKYCNVVRGLGQPTVPPRYIYHASPLNIETIAIILPPENSTVQEINFDNGTLIINCLKNKGTHGKIVSSEIIKEHRKEIFKDRITFHVNYGNKTVKIKGCAIYNGEKAPPLIMPCRGDSGNTK</sequence>
<protein>
    <recommendedName>
        <fullName evidence="3">Lipoprotein</fullName>
    </recommendedName>
</protein>
<proteinExistence type="predicted"/>
<name>W0I4A5_9EURY</name>
<organism evidence="1 2">
    <name type="scientific">Thermococcus paralvinellae</name>
    <dbReference type="NCBI Taxonomy" id="582419"/>
    <lineage>
        <taxon>Archaea</taxon>
        <taxon>Methanobacteriati</taxon>
        <taxon>Methanobacteriota</taxon>
        <taxon>Thermococci</taxon>
        <taxon>Thermococcales</taxon>
        <taxon>Thermococcaceae</taxon>
        <taxon>Thermococcus</taxon>
    </lineage>
</organism>
<reference evidence="1 2" key="1">
    <citation type="journal article" date="2014" name="Int. J. Syst. Evol. Microbiol.">
        <title>Thermococcus paralvinellae sp. nov. and Thermococcus cleftensis sp. nov. of hyperthermophilic heterotrophs from deep-sea hydrothermal vents.</title>
        <authorList>
            <person name="Hensley S.A."/>
            <person name="Jung J.H."/>
            <person name="Park C.S."/>
            <person name="Holden J.F."/>
        </authorList>
    </citation>
    <scope>NUCLEOTIDE SEQUENCE [LARGE SCALE GENOMIC DNA]</scope>
    <source>
        <strain evidence="1 2">ES1</strain>
    </source>
</reference>
<dbReference type="HOGENOM" id="CLU_1154401_0_0_2"/>
<keyword evidence="2" id="KW-1185">Reference proteome</keyword>
<dbReference type="KEGG" id="ths:TES1_0155"/>
<evidence type="ECO:0000313" key="2">
    <source>
        <dbReference type="Proteomes" id="UP000019027"/>
    </source>
</evidence>
<dbReference type="Proteomes" id="UP000019027">
    <property type="component" value="Chromosome"/>
</dbReference>
<evidence type="ECO:0000313" key="1">
    <source>
        <dbReference type="EMBL" id="AHF79552.1"/>
    </source>
</evidence>
<evidence type="ECO:0008006" key="3">
    <source>
        <dbReference type="Google" id="ProtNLM"/>
    </source>
</evidence>
<dbReference type="PROSITE" id="PS51257">
    <property type="entry name" value="PROKAR_LIPOPROTEIN"/>
    <property type="match status" value="1"/>
</dbReference>
<dbReference type="EMBL" id="CP006965">
    <property type="protein sequence ID" value="AHF79552.1"/>
    <property type="molecule type" value="Genomic_DNA"/>
</dbReference>
<gene>
    <name evidence="1" type="ORF">TES1_0155</name>
</gene>
<dbReference type="AlphaFoldDB" id="W0I4A5"/>